<dbReference type="SUPFAM" id="SSF47923">
    <property type="entry name" value="Ypt/Rab-GAP domain of gyp1p"/>
    <property type="match status" value="2"/>
</dbReference>
<dbReference type="AlphaFoldDB" id="A0A061QXG8"/>
<evidence type="ECO:0000256" key="1">
    <source>
        <dbReference type="SAM" id="MobiDB-lite"/>
    </source>
</evidence>
<dbReference type="InterPro" id="IPR050302">
    <property type="entry name" value="Rab_GAP_TBC_domain"/>
</dbReference>
<organism evidence="3">
    <name type="scientific">Tetraselmis sp. GSL018</name>
    <dbReference type="NCBI Taxonomy" id="582737"/>
    <lineage>
        <taxon>Eukaryota</taxon>
        <taxon>Viridiplantae</taxon>
        <taxon>Chlorophyta</taxon>
        <taxon>core chlorophytes</taxon>
        <taxon>Chlorodendrophyceae</taxon>
        <taxon>Chlorodendrales</taxon>
        <taxon>Chlorodendraceae</taxon>
        <taxon>Tetraselmis</taxon>
    </lineage>
</organism>
<gene>
    <name evidence="3" type="ORF">TSPGSL018_16164</name>
</gene>
<dbReference type="PROSITE" id="PS50086">
    <property type="entry name" value="TBC_RABGAP"/>
    <property type="match status" value="1"/>
</dbReference>
<dbReference type="Gene3D" id="1.10.472.80">
    <property type="entry name" value="Ypt/Rab-GAP domain of gyp1p, domain 3"/>
    <property type="match status" value="1"/>
</dbReference>
<feature type="region of interest" description="Disordered" evidence="1">
    <location>
        <begin position="328"/>
        <end position="365"/>
    </location>
</feature>
<reference evidence="3" key="1">
    <citation type="submission" date="2014-05" db="EMBL/GenBank/DDBJ databases">
        <title>The transcriptome of the halophilic microalga Tetraselmis sp. GSL018 isolated from the Great Salt Lake, Utah.</title>
        <authorList>
            <person name="Jinkerson R.E."/>
            <person name="D'Adamo S."/>
            <person name="Posewitz M.C."/>
        </authorList>
    </citation>
    <scope>NUCLEOTIDE SEQUENCE</scope>
    <source>
        <strain evidence="3">GSL018</strain>
    </source>
</reference>
<protein>
    <submittedName>
        <fullName evidence="3">Tbc protein</fullName>
    </submittedName>
</protein>
<evidence type="ECO:0000313" key="3">
    <source>
        <dbReference type="EMBL" id="JAC65382.1"/>
    </source>
</evidence>
<evidence type="ECO:0000259" key="2">
    <source>
        <dbReference type="PROSITE" id="PS50086"/>
    </source>
</evidence>
<feature type="domain" description="Rab-GAP TBC" evidence="2">
    <location>
        <begin position="62"/>
        <end position="252"/>
    </location>
</feature>
<dbReference type="Gene3D" id="1.10.8.270">
    <property type="entry name" value="putative rabgap domain of human tbc1 domain family member 14 like domains"/>
    <property type="match status" value="1"/>
</dbReference>
<dbReference type="EMBL" id="GBEZ01021362">
    <property type="protein sequence ID" value="JAC65382.1"/>
    <property type="molecule type" value="Transcribed_RNA"/>
</dbReference>
<dbReference type="FunFam" id="1.10.8.270:FF:000016">
    <property type="entry name" value="TBC1 domain family member 2A"/>
    <property type="match status" value="1"/>
</dbReference>
<dbReference type="PANTHER" id="PTHR47219">
    <property type="entry name" value="RAB GTPASE-ACTIVATING PROTEIN 1-LIKE"/>
    <property type="match status" value="1"/>
</dbReference>
<dbReference type="GO" id="GO:0031267">
    <property type="term" value="F:small GTPase binding"/>
    <property type="evidence" value="ECO:0007669"/>
    <property type="project" value="TreeGrafter"/>
</dbReference>
<sequence length="365" mass="42140">MSCTELSEFDCYGFRLKLTHEQHDQRARSETNVEKRRRKWKTYFEVNKLPSLQKLKRYLRKGIPPEMRRWVWLEVSGANQVRQLGRYEVLVRQAEETPSPVRNQIELDLPRTFPGQHDWIASHEGQSSLRRVLLAYSMHNEKVGYCQSMNYVAALLLVATGKVEEDSFWLLVALLEGVLYPGMYANNLEGCHVEMKSLGKLLGKKDPRLALHMEKLGCDMNLVSTDWFLCLFCTTLPIETAARVWDCLLLEGPKILYRVALALFRMAEDRLLAADNPGDFLIAMRNVAQTCYDRDGLMKIAFNKLGKMPMDRITRYRREKQEVVDEEMRQREAISRRKALQRSIANGSAKAHRRSRGAAQANGSV</sequence>
<dbReference type="InterPro" id="IPR035969">
    <property type="entry name" value="Rab-GAP_TBC_sf"/>
</dbReference>
<name>A0A061QXG8_9CHLO</name>
<dbReference type="PANTHER" id="PTHR47219:SF20">
    <property type="entry name" value="TBC1 DOMAIN FAMILY MEMBER 2B"/>
    <property type="match status" value="1"/>
</dbReference>
<dbReference type="InterPro" id="IPR000195">
    <property type="entry name" value="Rab-GAP-TBC_dom"/>
</dbReference>
<dbReference type="GO" id="GO:0005096">
    <property type="term" value="F:GTPase activator activity"/>
    <property type="evidence" value="ECO:0007669"/>
    <property type="project" value="TreeGrafter"/>
</dbReference>
<dbReference type="SMART" id="SM00164">
    <property type="entry name" value="TBC"/>
    <property type="match status" value="1"/>
</dbReference>
<dbReference type="Pfam" id="PF00566">
    <property type="entry name" value="RabGAP-TBC"/>
    <property type="match status" value="1"/>
</dbReference>
<accession>A0A061QXG8</accession>
<proteinExistence type="predicted"/>